<proteinExistence type="predicted"/>
<evidence type="ECO:0000259" key="3">
    <source>
        <dbReference type="PROSITE" id="PS50158"/>
    </source>
</evidence>
<feature type="compositionally biased region" description="Gly residues" evidence="2">
    <location>
        <begin position="152"/>
        <end position="174"/>
    </location>
</feature>
<organism evidence="4 5">
    <name type="scientific">Zea mays</name>
    <name type="common">Maize</name>
    <dbReference type="NCBI Taxonomy" id="4577"/>
    <lineage>
        <taxon>Eukaryota</taxon>
        <taxon>Viridiplantae</taxon>
        <taxon>Streptophyta</taxon>
        <taxon>Embryophyta</taxon>
        <taxon>Tracheophyta</taxon>
        <taxon>Spermatophyta</taxon>
        <taxon>Magnoliopsida</taxon>
        <taxon>Liliopsida</taxon>
        <taxon>Poales</taxon>
        <taxon>Poaceae</taxon>
        <taxon>PACMAD clade</taxon>
        <taxon>Panicoideae</taxon>
        <taxon>Andropogonodae</taxon>
        <taxon>Andropogoneae</taxon>
        <taxon>Tripsacinae</taxon>
        <taxon>Zea</taxon>
    </lineage>
</organism>
<evidence type="ECO:0000313" key="4">
    <source>
        <dbReference type="EnsemblPlants" id="Zm00001eb158410_P001"/>
    </source>
</evidence>
<dbReference type="AlphaFoldDB" id="A0A804NG54"/>
<evidence type="ECO:0000256" key="1">
    <source>
        <dbReference type="PROSITE-ProRule" id="PRU00047"/>
    </source>
</evidence>
<dbReference type="InterPro" id="IPR001878">
    <property type="entry name" value="Znf_CCHC"/>
</dbReference>
<name>A0A804NG54_MAIZE</name>
<accession>A0A804NG54</accession>
<keyword evidence="1" id="KW-0862">Zinc</keyword>
<feature type="compositionally biased region" description="Gly residues" evidence="2">
    <location>
        <begin position="515"/>
        <end position="529"/>
    </location>
</feature>
<evidence type="ECO:0000256" key="2">
    <source>
        <dbReference type="SAM" id="MobiDB-lite"/>
    </source>
</evidence>
<keyword evidence="1" id="KW-0863">Zinc-finger</keyword>
<evidence type="ECO:0000313" key="5">
    <source>
        <dbReference type="Proteomes" id="UP000007305"/>
    </source>
</evidence>
<dbReference type="SUPFAM" id="SSF57756">
    <property type="entry name" value="Retrovirus zinc finger-like domains"/>
    <property type="match status" value="1"/>
</dbReference>
<sequence>MAGTPLLDVASSTTAHGSFPRCGRKIYSERDLQKTVSGPSTADLIKKAKAFGRPRSCLLRGSQSKVDGRYSLLKPASSSGNLCNTRSPSYAEMAARPPPPINRAGDSDHRPVPSGNRNPTMAAPMQGGGWRGQAPSRHGHGDGAFLHRRGAGRGACHGRGNQGMPGRGLAGRGGRFPPQPRYQRRVEGFTASHVMAPGDELPVGTAVVDRTTAKPLSTSLDPGTISKAKKPKNPFCFRCKLSGHMNEDCKAILDCVVCNKKNSHVVAMCPLLKFPRPDASFFGFGNNDLGFFRIPEFDYKLETPDPAPTALIKVTGGKLTPAAVQTELARFITKDWTWEALPHSEESFLVVFPSVEELQRMVDVDFTLKNHGVTLTISEWKDASDADPSYQLDEVWVHIKGVPHAWRHYLGFWALGSVIGATLDVDMYTYRKMGVIRVLVGMMNRDPLPLTTDIVFGTKGYEITFVLEDEKFSPADPVVFTDVPRWDGDGGGDIGDDQDDKNPGHAKKKQRNGWSVGGSGASSGGGDSGGNDVPMLDAAALPLTTTLHGPFCNLFSSDGSTDAADHSLELSKYSGVQNPVCEDTQEARDACDDDLVGSLCSSGTDEDATLKAMRRASWRNLDEDLCGKQLADRFLLPADNPQATQILSGYLVGVTMPFTVGYSTEEGGSTYGCNRITNLGEGGHGVFLPEARVAI</sequence>
<dbReference type="GO" id="GO:0008270">
    <property type="term" value="F:zinc ion binding"/>
    <property type="evidence" value="ECO:0007669"/>
    <property type="project" value="UniProtKB-KW"/>
</dbReference>
<keyword evidence="1" id="KW-0479">Metal-binding</keyword>
<dbReference type="EnsemblPlants" id="Zm00001eb158410_T001">
    <property type="protein sequence ID" value="Zm00001eb158410_P001"/>
    <property type="gene ID" value="Zm00001eb158410"/>
</dbReference>
<reference evidence="4" key="3">
    <citation type="submission" date="2021-05" db="UniProtKB">
        <authorList>
            <consortium name="EnsemblPlants"/>
        </authorList>
    </citation>
    <scope>IDENTIFICATION</scope>
    <source>
        <strain evidence="4">cv. B73</strain>
    </source>
</reference>
<feature type="region of interest" description="Disordered" evidence="2">
    <location>
        <begin position="483"/>
        <end position="533"/>
    </location>
</feature>
<dbReference type="FunCoup" id="A0A804NG54">
    <property type="interactions" value="1109"/>
</dbReference>
<dbReference type="GO" id="GO:0003676">
    <property type="term" value="F:nucleic acid binding"/>
    <property type="evidence" value="ECO:0007669"/>
    <property type="project" value="InterPro"/>
</dbReference>
<dbReference type="PANTHER" id="PTHR33170">
    <property type="entry name" value="DUF4283 DOMAIN-CONTAINING PROTEIN-RELATED"/>
    <property type="match status" value="1"/>
</dbReference>
<feature type="region of interest" description="Disordered" evidence="2">
    <location>
        <begin position="96"/>
        <end position="175"/>
    </location>
</feature>
<dbReference type="InParanoid" id="A0A804NG54"/>
<dbReference type="InterPro" id="IPR036875">
    <property type="entry name" value="Znf_CCHC_sf"/>
</dbReference>
<dbReference type="Gene3D" id="4.10.60.10">
    <property type="entry name" value="Zinc finger, CCHC-type"/>
    <property type="match status" value="1"/>
</dbReference>
<reference evidence="5" key="1">
    <citation type="submission" date="2015-12" db="EMBL/GenBank/DDBJ databases">
        <title>Update maize B73 reference genome by single molecule sequencing technologies.</title>
        <authorList>
            <consortium name="Maize Genome Sequencing Project"/>
            <person name="Ware D."/>
        </authorList>
    </citation>
    <scope>NUCLEOTIDE SEQUENCE [LARGE SCALE GENOMIC DNA]</scope>
    <source>
        <strain evidence="5">cv. B73</strain>
    </source>
</reference>
<reference evidence="4" key="2">
    <citation type="submission" date="2019-07" db="EMBL/GenBank/DDBJ databases">
        <authorList>
            <person name="Seetharam A."/>
            <person name="Woodhouse M."/>
            <person name="Cannon E."/>
        </authorList>
    </citation>
    <scope>NUCLEOTIDE SEQUENCE [LARGE SCALE GENOMIC DNA]</scope>
    <source>
        <strain evidence="4">cv. B73</strain>
    </source>
</reference>
<dbReference type="PROSITE" id="PS50158">
    <property type="entry name" value="ZF_CCHC"/>
    <property type="match status" value="1"/>
</dbReference>
<dbReference type="PANTHER" id="PTHR33170:SF8">
    <property type="entry name" value="OS07G0485366 PROTEIN"/>
    <property type="match status" value="1"/>
</dbReference>
<feature type="domain" description="CCHC-type" evidence="3">
    <location>
        <begin position="236"/>
        <end position="250"/>
    </location>
</feature>
<protein>
    <recommendedName>
        <fullName evidence="3">CCHC-type domain-containing protein</fullName>
    </recommendedName>
</protein>
<dbReference type="Proteomes" id="UP000007305">
    <property type="component" value="Chromosome 3"/>
</dbReference>
<keyword evidence="5" id="KW-1185">Reference proteome</keyword>
<dbReference type="Gramene" id="Zm00001eb158410_T001">
    <property type="protein sequence ID" value="Zm00001eb158410_P001"/>
    <property type="gene ID" value="Zm00001eb158410"/>
</dbReference>